<dbReference type="AlphaFoldDB" id="A0A2N9HGU9"/>
<dbReference type="InterPro" id="IPR004328">
    <property type="entry name" value="BRO1_dom"/>
</dbReference>
<reference evidence="3" key="1">
    <citation type="submission" date="2018-02" db="EMBL/GenBank/DDBJ databases">
        <authorList>
            <person name="Cohen D.B."/>
            <person name="Kent A.D."/>
        </authorList>
    </citation>
    <scope>NUCLEOTIDE SEQUENCE</scope>
</reference>
<gene>
    <name evidence="3" type="ORF">FSB_LOCUS41399</name>
</gene>
<protein>
    <recommendedName>
        <fullName evidence="2">BRO1 domain-containing protein</fullName>
    </recommendedName>
</protein>
<feature type="domain" description="BRO1" evidence="2">
    <location>
        <begin position="23"/>
        <end position="415"/>
    </location>
</feature>
<dbReference type="SMART" id="SM01041">
    <property type="entry name" value="BRO1"/>
    <property type="match status" value="1"/>
</dbReference>
<comment type="similarity">
    <text evidence="1">Belongs to the BROX family.</text>
</comment>
<dbReference type="PANTHER" id="PTHR23032:SF2">
    <property type="entry name" value="ENDOSOMAL TARGETING BRO1-LIKE DOMAIN-CONTAINING PROTEIN"/>
    <property type="match status" value="1"/>
</dbReference>
<evidence type="ECO:0000256" key="1">
    <source>
        <dbReference type="ARBA" id="ARBA00008901"/>
    </source>
</evidence>
<sequence length="445" mass="49994">MGCTSSIYAVARKKKKLSVPEVVVFVPSMRIPVQSDLQRPLRGLIPKDLADRLSSLRNQIVLVAEDTGGSAISELRRALEEYLSVLIGLTKKEYSLDGLVKFKWKSLEDGRNETCVANSWFEILSVVHLMAMLTLSEADSLMIPKDHSGSGIRVVSSDCKRDAVDLLLKAAGYLEFCVRDVLVRIPPDIKKMLPKDLQDGVLEAISIQAIGQGTEIQLGLAVECQKATLSVKRRLACEELSYFSQNPVHYRVHFNVMRLMDIDSNNLSSGLRAYHRLSECDIDTNNGYGKKLLWFIKWKFLEAKAAAYYYNGLILDKGNEPSCHVSAVCCFLAAEELLAESKKACLSFCLAAPVTRAPPLWGSMKHLQQKIPEVASRKSQMYGYLLEQEKALQALPDLPEFQLSLTPDDYQLPELDPVWDNEKWEIQGQPLKDHLKDSEEEIETE</sequence>
<dbReference type="PANTHER" id="PTHR23032">
    <property type="entry name" value="BRO1 DOMAIN-CONTAINING PROTEIN BROX"/>
    <property type="match status" value="1"/>
</dbReference>
<organism evidence="3">
    <name type="scientific">Fagus sylvatica</name>
    <name type="common">Beechnut</name>
    <dbReference type="NCBI Taxonomy" id="28930"/>
    <lineage>
        <taxon>Eukaryota</taxon>
        <taxon>Viridiplantae</taxon>
        <taxon>Streptophyta</taxon>
        <taxon>Embryophyta</taxon>
        <taxon>Tracheophyta</taxon>
        <taxon>Spermatophyta</taxon>
        <taxon>Magnoliopsida</taxon>
        <taxon>eudicotyledons</taxon>
        <taxon>Gunneridae</taxon>
        <taxon>Pentapetalae</taxon>
        <taxon>rosids</taxon>
        <taxon>fabids</taxon>
        <taxon>Fagales</taxon>
        <taxon>Fagaceae</taxon>
        <taxon>Fagus</taxon>
    </lineage>
</organism>
<name>A0A2N9HGU9_FAGSY</name>
<evidence type="ECO:0000313" key="3">
    <source>
        <dbReference type="EMBL" id="SPD13517.1"/>
    </source>
</evidence>
<dbReference type="InterPro" id="IPR038898">
    <property type="entry name" value="BROX"/>
</dbReference>
<dbReference type="Gene3D" id="1.25.40.280">
    <property type="entry name" value="alix/aip1 like domains"/>
    <property type="match status" value="1"/>
</dbReference>
<dbReference type="EMBL" id="OIVN01003779">
    <property type="protein sequence ID" value="SPD13517.1"/>
    <property type="molecule type" value="Genomic_DNA"/>
</dbReference>
<proteinExistence type="inferred from homology"/>
<evidence type="ECO:0000259" key="2">
    <source>
        <dbReference type="SMART" id="SM01041"/>
    </source>
</evidence>
<dbReference type="InterPro" id="IPR038499">
    <property type="entry name" value="BRO1_sf"/>
</dbReference>
<dbReference type="CDD" id="cd09034">
    <property type="entry name" value="BRO1_Alix_like"/>
    <property type="match status" value="1"/>
</dbReference>
<accession>A0A2N9HGU9</accession>